<evidence type="ECO:0000256" key="1">
    <source>
        <dbReference type="SAM" id="Phobius"/>
    </source>
</evidence>
<keyword evidence="1" id="KW-1133">Transmembrane helix</keyword>
<dbReference type="Proteomes" id="UP000001654">
    <property type="component" value="Chromosome"/>
</dbReference>
<dbReference type="AlphaFoldDB" id="D5BIY4"/>
<reference evidence="2 3" key="1">
    <citation type="journal article" date="2010" name="BMC Genomics">
        <title>The complete genome of Zunongwangia profunda SM-A87 reveals its adaptation to the deep-sea environment and ecological role in sedimentary organic nitrogen degradation.</title>
        <authorList>
            <person name="Qin Q.L."/>
            <person name="Zhang X.Y."/>
            <person name="Wang X.M."/>
            <person name="Liu G.M."/>
            <person name="Chen X.L."/>
            <person name="Xie B.B."/>
            <person name="Dang H.Y."/>
            <person name="Zhou B.C."/>
            <person name="Yu J."/>
            <person name="Zhang Y.Z."/>
        </authorList>
    </citation>
    <scope>NUCLEOTIDE SEQUENCE [LARGE SCALE GENOMIC DNA]</scope>
    <source>
        <strain evidence="3">DSM 18752 / CCTCC AB 206139 / SM-A87</strain>
    </source>
</reference>
<dbReference type="EMBL" id="CP001650">
    <property type="protein sequence ID" value="ADF53617.1"/>
    <property type="molecule type" value="Genomic_DNA"/>
</dbReference>
<keyword evidence="1" id="KW-0472">Membrane</keyword>
<feature type="transmembrane region" description="Helical" evidence="1">
    <location>
        <begin position="20"/>
        <end position="38"/>
    </location>
</feature>
<feature type="transmembrane region" description="Helical" evidence="1">
    <location>
        <begin position="151"/>
        <end position="169"/>
    </location>
</feature>
<proteinExistence type="predicted"/>
<feature type="transmembrane region" description="Helical" evidence="1">
    <location>
        <begin position="47"/>
        <end position="64"/>
    </location>
</feature>
<organism evidence="2 3">
    <name type="scientific">Zunongwangia profunda (strain DSM 18752 / CCTCC AB 206139 / SM-A87)</name>
    <name type="common">Wangia profunda</name>
    <dbReference type="NCBI Taxonomy" id="655815"/>
    <lineage>
        <taxon>Bacteria</taxon>
        <taxon>Pseudomonadati</taxon>
        <taxon>Bacteroidota</taxon>
        <taxon>Flavobacteriia</taxon>
        <taxon>Flavobacteriales</taxon>
        <taxon>Flavobacteriaceae</taxon>
        <taxon>Zunongwangia</taxon>
    </lineage>
</organism>
<dbReference type="HOGENOM" id="CLU_1562306_0_0_10"/>
<feature type="transmembrane region" description="Helical" evidence="1">
    <location>
        <begin position="103"/>
        <end position="127"/>
    </location>
</feature>
<keyword evidence="3" id="KW-1185">Reference proteome</keyword>
<gene>
    <name evidence="2" type="ordered locus">ZPR_3301</name>
</gene>
<dbReference type="KEGG" id="zpr:ZPR_3301"/>
<feature type="transmembrane region" description="Helical" evidence="1">
    <location>
        <begin position="70"/>
        <end position="91"/>
    </location>
</feature>
<name>D5BIY4_ZUNPS</name>
<keyword evidence="1" id="KW-0812">Transmembrane</keyword>
<evidence type="ECO:0000313" key="3">
    <source>
        <dbReference type="Proteomes" id="UP000001654"/>
    </source>
</evidence>
<protein>
    <submittedName>
        <fullName evidence="2">Uncharacterized protein</fullName>
    </submittedName>
</protein>
<sequence length="171" mass="20277">MGSKNTFFILLTSKLNKYDIIPIVFYLTLTGIIIKLVNSQYPEAKDFVFYYTFLTPILVCVFNYKSLQKLYSYGIWFIISIAQVFLHLYLLEFESLNYKRGNAANGLQLIWIFLIIHQIMRVIHVIIVKREYKPIYLYNAGPKILKGDPDYILNAPLSIIFIFLWIYFYNK</sequence>
<evidence type="ECO:0000313" key="2">
    <source>
        <dbReference type="EMBL" id="ADF53617.1"/>
    </source>
</evidence>
<accession>D5BIY4</accession>